<gene>
    <name evidence="1" type="ORF">MTCD1_02485</name>
</gene>
<dbReference type="Proteomes" id="UP000197068">
    <property type="component" value="Unassembled WGS sequence"/>
</dbReference>
<dbReference type="EMBL" id="BDQM01000020">
    <property type="protein sequence ID" value="GAW96862.1"/>
    <property type="molecule type" value="Genomic_DNA"/>
</dbReference>
<proteinExistence type="predicted"/>
<name>A0ABQ0MX86_9GAMM</name>
<protein>
    <recommendedName>
        <fullName evidence="3">STAS/SEC14 domain-containing protein</fullName>
    </recommendedName>
</protein>
<comment type="caution">
    <text evidence="1">The sequence shown here is derived from an EMBL/GenBank/DDBJ whole genome shotgun (WGS) entry which is preliminary data.</text>
</comment>
<dbReference type="RefSeq" id="WP_231732942.1">
    <property type="nucleotide sequence ID" value="NZ_BDQM01000020.1"/>
</dbReference>
<organism evidence="1 2">
    <name type="scientific">Colwellia marinimaniae</name>
    <dbReference type="NCBI Taxonomy" id="1513592"/>
    <lineage>
        <taxon>Bacteria</taxon>
        <taxon>Pseudomonadati</taxon>
        <taxon>Pseudomonadota</taxon>
        <taxon>Gammaproteobacteria</taxon>
        <taxon>Alteromonadales</taxon>
        <taxon>Colwelliaceae</taxon>
        <taxon>Colwellia</taxon>
    </lineage>
</organism>
<keyword evidence="2" id="KW-1185">Reference proteome</keyword>
<evidence type="ECO:0000313" key="1">
    <source>
        <dbReference type="EMBL" id="GAW96862.1"/>
    </source>
</evidence>
<sequence length="107" mass="12316">MIVNEGVELNLTMVKQLHEFFLAHLHSPFSLLINKINAYSYDFEAQINIGNLSEIHAIAVIVYKIASQLNTEYLANTIPRADKWNLRIYSDRDVALNWLQLEQAQVS</sequence>
<evidence type="ECO:0000313" key="2">
    <source>
        <dbReference type="Proteomes" id="UP000197068"/>
    </source>
</evidence>
<evidence type="ECO:0008006" key="3">
    <source>
        <dbReference type="Google" id="ProtNLM"/>
    </source>
</evidence>
<accession>A0ABQ0MX86</accession>
<reference evidence="1 2" key="1">
    <citation type="submission" date="2017-06" db="EMBL/GenBank/DDBJ databases">
        <title>Whole Genome Sequences of Colwellia marinimaniae MTCD1.</title>
        <authorList>
            <person name="Kusumoto H."/>
            <person name="Inoue M."/>
            <person name="Tanikawa K."/>
            <person name="Maeji H."/>
            <person name="Cameron J.H."/>
            <person name="Bartlett D.H."/>
        </authorList>
    </citation>
    <scope>NUCLEOTIDE SEQUENCE [LARGE SCALE GENOMIC DNA]</scope>
    <source>
        <strain evidence="1 2">MTCD1</strain>
    </source>
</reference>